<proteinExistence type="inferred from homology"/>
<evidence type="ECO:0000256" key="4">
    <source>
        <dbReference type="ARBA" id="ARBA00022840"/>
    </source>
</evidence>
<dbReference type="InterPro" id="IPR003439">
    <property type="entry name" value="ABC_transporter-like_ATP-bd"/>
</dbReference>
<feature type="domain" description="ABC transporter" evidence="6">
    <location>
        <begin position="2"/>
        <end position="241"/>
    </location>
</feature>
<dbReference type="PROSITE" id="PS00211">
    <property type="entry name" value="ABC_TRANSPORTER_1"/>
    <property type="match status" value="1"/>
</dbReference>
<dbReference type="GO" id="GO:0015807">
    <property type="term" value="P:L-amino acid transport"/>
    <property type="evidence" value="ECO:0007669"/>
    <property type="project" value="TreeGrafter"/>
</dbReference>
<reference evidence="7 8" key="1">
    <citation type="journal article" date="2014" name="Nature">
        <title>An environmental bacterial taxon with a large and distinct metabolic repertoire.</title>
        <authorList>
            <person name="Wilson M.C."/>
            <person name="Mori T."/>
            <person name="Ruckert C."/>
            <person name="Uria A.R."/>
            <person name="Helf M.J."/>
            <person name="Takada K."/>
            <person name="Gernert C."/>
            <person name="Steffens U.A."/>
            <person name="Heycke N."/>
            <person name="Schmitt S."/>
            <person name="Rinke C."/>
            <person name="Helfrich E.J."/>
            <person name="Brachmann A.O."/>
            <person name="Gurgui C."/>
            <person name="Wakimoto T."/>
            <person name="Kracht M."/>
            <person name="Crusemann M."/>
            <person name="Hentschel U."/>
            <person name="Abe I."/>
            <person name="Matsunaga S."/>
            <person name="Kalinowski J."/>
            <person name="Takeyama H."/>
            <person name="Piel J."/>
        </authorList>
    </citation>
    <scope>NUCLEOTIDE SEQUENCE [LARGE SCALE GENOMIC DNA]</scope>
    <source>
        <strain evidence="8">TSY1</strain>
    </source>
</reference>
<dbReference type="AlphaFoldDB" id="W4LPU0"/>
<dbReference type="Pfam" id="PF00005">
    <property type="entry name" value="ABC_tran"/>
    <property type="match status" value="1"/>
</dbReference>
<evidence type="ECO:0000313" key="8">
    <source>
        <dbReference type="Proteomes" id="UP000019141"/>
    </source>
</evidence>
<dbReference type="EMBL" id="AZHW01000405">
    <property type="protein sequence ID" value="ETW99755.1"/>
    <property type="molecule type" value="Genomic_DNA"/>
</dbReference>
<dbReference type="SUPFAM" id="SSF52540">
    <property type="entry name" value="P-loop containing nucleoside triphosphate hydrolases"/>
    <property type="match status" value="1"/>
</dbReference>
<keyword evidence="4 7" id="KW-0067">ATP-binding</keyword>
<protein>
    <submittedName>
        <fullName evidence="7">Branched-chain amino acid ABC transporter ATP-binding protein</fullName>
    </submittedName>
</protein>
<evidence type="ECO:0000313" key="7">
    <source>
        <dbReference type="EMBL" id="ETW99755.1"/>
    </source>
</evidence>
<comment type="caution">
    <text evidence="7">The sequence shown here is derived from an EMBL/GenBank/DDBJ whole genome shotgun (WGS) entry which is preliminary data.</text>
</comment>
<dbReference type="PANTHER" id="PTHR43820">
    <property type="entry name" value="HIGH-AFFINITY BRANCHED-CHAIN AMINO ACID TRANSPORT ATP-BINDING PROTEIN LIVF"/>
    <property type="match status" value="1"/>
</dbReference>
<keyword evidence="8" id="KW-1185">Reference proteome</keyword>
<dbReference type="PANTHER" id="PTHR43820:SF8">
    <property type="entry name" value="ABC TRANSPORTER SUBSTRATE-BINDING PROTEIN"/>
    <property type="match status" value="1"/>
</dbReference>
<dbReference type="Proteomes" id="UP000019141">
    <property type="component" value="Unassembled WGS sequence"/>
</dbReference>
<organism evidence="7 8">
    <name type="scientific">Entotheonella factor</name>
    <dbReference type="NCBI Taxonomy" id="1429438"/>
    <lineage>
        <taxon>Bacteria</taxon>
        <taxon>Pseudomonadati</taxon>
        <taxon>Nitrospinota/Tectimicrobiota group</taxon>
        <taxon>Candidatus Tectimicrobiota</taxon>
        <taxon>Candidatus Entotheonellia</taxon>
        <taxon>Candidatus Entotheonellales</taxon>
        <taxon>Candidatus Entotheonellaceae</taxon>
        <taxon>Candidatus Entotheonella</taxon>
    </lineage>
</organism>
<dbReference type="InterPro" id="IPR017871">
    <property type="entry name" value="ABC_transporter-like_CS"/>
</dbReference>
<dbReference type="GO" id="GO:0016887">
    <property type="term" value="F:ATP hydrolysis activity"/>
    <property type="evidence" value="ECO:0007669"/>
    <property type="project" value="InterPro"/>
</dbReference>
<accession>W4LPU0</accession>
<gene>
    <name evidence="7" type="ORF">ETSY1_13850</name>
</gene>
<comment type="similarity">
    <text evidence="1">Belongs to the ABC transporter superfamily.</text>
</comment>
<dbReference type="InterPro" id="IPR003593">
    <property type="entry name" value="AAA+_ATPase"/>
</dbReference>
<dbReference type="SMART" id="SM00382">
    <property type="entry name" value="AAA"/>
    <property type="match status" value="1"/>
</dbReference>
<evidence type="ECO:0000256" key="3">
    <source>
        <dbReference type="ARBA" id="ARBA00022741"/>
    </source>
</evidence>
<dbReference type="PATRIC" id="fig|1429438.4.peg.2763"/>
<dbReference type="CDD" id="cd03224">
    <property type="entry name" value="ABC_TM1139_LivF_branched"/>
    <property type="match status" value="1"/>
</dbReference>
<sequence length="264" mass="29304">MLKLNNVEVVYDRTILVLRGVSFEVPKGQIVALLGSNGAGKSTTLKAISGILKPERGEVTAGSIELNGMTMQHREAGEIVKRGIAQVMEGRRTFGLLTAEENLIAGAHTQPDRSKVKADLELVYSYFPRLAERRGIRAGYLSGGEQQMLAIGRGLMSRPEVMLLDEPSLGLAPLLVEEIFEIVKRLNQEESVTVLLVEQNAAMALTIADHGYIMENGRIVLDEPAETLRTNEDIKEFYLGLSEGGGRKSFRDVKHYRRRKRWLS</sequence>
<keyword evidence="3" id="KW-0547">Nucleotide-binding</keyword>
<dbReference type="GO" id="GO:0005524">
    <property type="term" value="F:ATP binding"/>
    <property type="evidence" value="ECO:0007669"/>
    <property type="project" value="UniProtKB-KW"/>
</dbReference>
<evidence type="ECO:0000256" key="1">
    <source>
        <dbReference type="ARBA" id="ARBA00005417"/>
    </source>
</evidence>
<name>W4LPU0_ENTF1</name>
<dbReference type="PROSITE" id="PS50893">
    <property type="entry name" value="ABC_TRANSPORTER_2"/>
    <property type="match status" value="1"/>
</dbReference>
<dbReference type="Gene3D" id="3.40.50.300">
    <property type="entry name" value="P-loop containing nucleotide triphosphate hydrolases"/>
    <property type="match status" value="1"/>
</dbReference>
<dbReference type="InterPro" id="IPR027417">
    <property type="entry name" value="P-loop_NTPase"/>
</dbReference>
<evidence type="ECO:0000256" key="5">
    <source>
        <dbReference type="ARBA" id="ARBA00022970"/>
    </source>
</evidence>
<keyword evidence="2" id="KW-0813">Transport</keyword>
<evidence type="ECO:0000259" key="6">
    <source>
        <dbReference type="PROSITE" id="PS50893"/>
    </source>
</evidence>
<dbReference type="GO" id="GO:0015658">
    <property type="term" value="F:branched-chain amino acid transmembrane transporter activity"/>
    <property type="evidence" value="ECO:0007669"/>
    <property type="project" value="TreeGrafter"/>
</dbReference>
<evidence type="ECO:0000256" key="2">
    <source>
        <dbReference type="ARBA" id="ARBA00022448"/>
    </source>
</evidence>
<dbReference type="HOGENOM" id="CLU_000604_1_2_7"/>
<dbReference type="InterPro" id="IPR052156">
    <property type="entry name" value="BCAA_Transport_ATP-bd_LivF"/>
</dbReference>
<keyword evidence="5" id="KW-0029">Amino-acid transport</keyword>